<feature type="chain" id="PRO_5002757850" evidence="2">
    <location>
        <begin position="17"/>
        <end position="464"/>
    </location>
</feature>
<protein>
    <submittedName>
        <fullName evidence="3">Uncharacterized protein</fullName>
    </submittedName>
</protein>
<dbReference type="Proteomes" id="UP000001699">
    <property type="component" value="Unassembled WGS sequence"/>
</dbReference>
<dbReference type="AlphaFoldDB" id="B0XST7"/>
<organism evidence="3 4">
    <name type="scientific">Aspergillus fumigatus (strain CBS 144.89 / FGSC A1163 / CEA10)</name>
    <name type="common">Neosartorya fumigata</name>
    <dbReference type="NCBI Taxonomy" id="451804"/>
    <lineage>
        <taxon>Eukaryota</taxon>
        <taxon>Fungi</taxon>
        <taxon>Dikarya</taxon>
        <taxon>Ascomycota</taxon>
        <taxon>Pezizomycotina</taxon>
        <taxon>Eurotiomycetes</taxon>
        <taxon>Eurotiomycetidae</taxon>
        <taxon>Eurotiales</taxon>
        <taxon>Aspergillaceae</taxon>
        <taxon>Aspergillus</taxon>
        <taxon>Aspergillus subgen. Fumigati</taxon>
    </lineage>
</organism>
<name>B0XST7_ASPFC</name>
<evidence type="ECO:0000256" key="2">
    <source>
        <dbReference type="SAM" id="SignalP"/>
    </source>
</evidence>
<reference evidence="3 4" key="1">
    <citation type="journal article" date="2008" name="PLoS Genet.">
        <title>Genomic islands in the pathogenic filamentous fungus Aspergillus fumigatus.</title>
        <authorList>
            <person name="Fedorova N.D."/>
            <person name="Khaldi N."/>
            <person name="Joardar V.S."/>
            <person name="Maiti R."/>
            <person name="Amedeo P."/>
            <person name="Anderson M.J."/>
            <person name="Crabtree J."/>
            <person name="Silva J.C."/>
            <person name="Badger J.H."/>
            <person name="Albarraq A."/>
            <person name="Angiuoli S."/>
            <person name="Bussey H."/>
            <person name="Bowyer P."/>
            <person name="Cotty P.J."/>
            <person name="Dyer P.S."/>
            <person name="Egan A."/>
            <person name="Galens K."/>
            <person name="Fraser-Liggett C.M."/>
            <person name="Haas B.J."/>
            <person name="Inman J.M."/>
            <person name="Kent R."/>
            <person name="Lemieux S."/>
            <person name="Malavazi I."/>
            <person name="Orvis J."/>
            <person name="Roemer T."/>
            <person name="Ronning C.M."/>
            <person name="Sundaram J.P."/>
            <person name="Sutton G."/>
            <person name="Turner G."/>
            <person name="Venter J.C."/>
            <person name="White O.R."/>
            <person name="Whitty B.R."/>
            <person name="Youngman P."/>
            <person name="Wolfe K.H."/>
            <person name="Goldman G.H."/>
            <person name="Wortman J.R."/>
            <person name="Jiang B."/>
            <person name="Denning D.W."/>
            <person name="Nierman W.C."/>
        </authorList>
    </citation>
    <scope>NUCLEOTIDE SEQUENCE [LARGE SCALE GENOMIC DNA]</scope>
    <source>
        <strain evidence="4">CBS 144.89 / FGSC A1163 / CEA10</strain>
    </source>
</reference>
<dbReference type="OrthoDB" id="3944128at2759"/>
<dbReference type="EMBL" id="DS499595">
    <property type="protein sequence ID" value="EDP53714.1"/>
    <property type="molecule type" value="Genomic_DNA"/>
</dbReference>
<gene>
    <name evidence="3" type="ORF">AFUB_017560</name>
</gene>
<keyword evidence="2" id="KW-0732">Signal</keyword>
<keyword evidence="4" id="KW-1185">Reference proteome</keyword>
<feature type="signal peptide" evidence="2">
    <location>
        <begin position="1"/>
        <end position="16"/>
    </location>
</feature>
<evidence type="ECO:0000313" key="4">
    <source>
        <dbReference type="Proteomes" id="UP000001699"/>
    </source>
</evidence>
<accession>B0XST7</accession>
<sequence length="464" mass="49796">MLWTLLLAALQGHVDDIGLTRSALGLAVTASSITISPSPTSEPSTTSGQWLIISGTSIFWPTYTDYFYGPTTGPEAPVVTCNAKWVEYYGRSDGLRSLGPTGTSITFDPYPTSGGACRTSSSLEGYSDTHTGPVTTLCDGIPRALGPREMVTSYYPGTGPCSTYTITFTDTVELYREPPAPDCELNTQECIPIWSTYSELSSSYDATATTVTPGDTKSPIPPDGCPSTTRTYPEDPCTACHFLPGTATVFYWPVTTAGGDLCLQNGTTIPATPTGNGPNTAVVNGQTFVSPSIYVSFTSIYAWSNRRAHPGSQCGDTHNDAIIAVDPASVSSLRNHRNAKYPTIGTAYPFNFAEFMPQDVGNYTMPLIPWPQYRGGSQCPLYDPSCTMIRDDYMPFLDLPEAVRQIDPLWTQCDAHWYIPPVTLVPLTGNVNVQPTPTAEANVMAAMAVPESVAAVPTPEATGW</sequence>
<evidence type="ECO:0000313" key="3">
    <source>
        <dbReference type="EMBL" id="EDP53714.1"/>
    </source>
</evidence>
<proteinExistence type="predicted"/>
<dbReference type="VEuPathDB" id="FungiDB:AFUB_017560"/>
<feature type="region of interest" description="Disordered" evidence="1">
    <location>
        <begin position="208"/>
        <end position="228"/>
    </location>
</feature>
<evidence type="ECO:0000256" key="1">
    <source>
        <dbReference type="SAM" id="MobiDB-lite"/>
    </source>
</evidence>
<dbReference type="HOGENOM" id="CLU_041681_0_0_1"/>